<feature type="domain" description="EF-hand" evidence="5">
    <location>
        <begin position="117"/>
        <end position="152"/>
    </location>
</feature>
<keyword evidence="7" id="KW-1185">Reference proteome</keyword>
<dbReference type="CTD" id="36336542"/>
<accession>W6USM2</accession>
<dbReference type="STRING" id="6210.W6USM2"/>
<feature type="chain" id="PRO_5004882424" evidence="4">
    <location>
        <begin position="30"/>
        <end position="163"/>
    </location>
</feature>
<evidence type="ECO:0000259" key="5">
    <source>
        <dbReference type="PROSITE" id="PS50222"/>
    </source>
</evidence>
<gene>
    <name evidence="6" type="ORF">EGR_00827</name>
</gene>
<dbReference type="OrthoDB" id="191686at2759"/>
<name>W6USM2_ECHGR</name>
<proteinExistence type="predicted"/>
<keyword evidence="4" id="KW-0732">Signal</keyword>
<dbReference type="EMBL" id="APAU02000003">
    <property type="protein sequence ID" value="EUB64283.1"/>
    <property type="molecule type" value="Genomic_DNA"/>
</dbReference>
<keyword evidence="1" id="KW-0479">Metal-binding</keyword>
<evidence type="ECO:0000256" key="3">
    <source>
        <dbReference type="ARBA" id="ARBA00022837"/>
    </source>
</evidence>
<dbReference type="RefSeq" id="XP_024355479.1">
    <property type="nucleotide sequence ID" value="XM_024490076.1"/>
</dbReference>
<evidence type="ECO:0000256" key="1">
    <source>
        <dbReference type="ARBA" id="ARBA00022723"/>
    </source>
</evidence>
<dbReference type="GO" id="GO:0005509">
    <property type="term" value="F:calcium ion binding"/>
    <property type="evidence" value="ECO:0007669"/>
    <property type="project" value="InterPro"/>
</dbReference>
<dbReference type="InterPro" id="IPR011992">
    <property type="entry name" value="EF-hand-dom_pair"/>
</dbReference>
<dbReference type="SMART" id="SM00054">
    <property type="entry name" value="EFh"/>
    <property type="match status" value="2"/>
</dbReference>
<dbReference type="OMA" id="HEAADDN"/>
<dbReference type="Pfam" id="PF13499">
    <property type="entry name" value="EF-hand_7"/>
    <property type="match status" value="1"/>
</dbReference>
<evidence type="ECO:0000256" key="2">
    <source>
        <dbReference type="ARBA" id="ARBA00022737"/>
    </source>
</evidence>
<dbReference type="PANTHER" id="PTHR23055">
    <property type="entry name" value="CALCIUM BINDING PROTEINS"/>
    <property type="match status" value="1"/>
</dbReference>
<dbReference type="Gene3D" id="1.10.238.10">
    <property type="entry name" value="EF-hand"/>
    <property type="match status" value="1"/>
</dbReference>
<evidence type="ECO:0000313" key="6">
    <source>
        <dbReference type="EMBL" id="EUB64283.1"/>
    </source>
</evidence>
<dbReference type="InterPro" id="IPR018247">
    <property type="entry name" value="EF_Hand_1_Ca_BS"/>
</dbReference>
<organism evidence="6 7">
    <name type="scientific">Echinococcus granulosus</name>
    <name type="common">Hydatid tapeworm</name>
    <dbReference type="NCBI Taxonomy" id="6210"/>
    <lineage>
        <taxon>Eukaryota</taxon>
        <taxon>Metazoa</taxon>
        <taxon>Spiralia</taxon>
        <taxon>Lophotrochozoa</taxon>
        <taxon>Platyhelminthes</taxon>
        <taxon>Cestoda</taxon>
        <taxon>Eucestoda</taxon>
        <taxon>Cyclophyllidea</taxon>
        <taxon>Taeniidae</taxon>
        <taxon>Echinococcus</taxon>
        <taxon>Echinococcus granulosus group</taxon>
    </lineage>
</organism>
<feature type="signal peptide" evidence="4">
    <location>
        <begin position="1"/>
        <end position="29"/>
    </location>
</feature>
<dbReference type="PROSITE" id="PS00018">
    <property type="entry name" value="EF_HAND_1"/>
    <property type="match status" value="2"/>
</dbReference>
<comment type="caution">
    <text evidence="6">The sequence shown here is derived from an EMBL/GenBank/DDBJ whole genome shotgun (WGS) entry which is preliminary data.</text>
</comment>
<feature type="domain" description="EF-hand" evidence="5">
    <location>
        <begin position="69"/>
        <end position="104"/>
    </location>
</feature>
<keyword evidence="3" id="KW-0106">Calcium</keyword>
<evidence type="ECO:0000256" key="4">
    <source>
        <dbReference type="SAM" id="SignalP"/>
    </source>
</evidence>
<sequence>MLFLMRCRGQTRSNIGLVIFCVFLKVCHSGVATKETFCAALSYVFHEAADDNFFCEDFVQTLSRLLHGTREEILNWVFDLYDFDKDGYISRQELTALIRAVHNLLGAPHGSRGSVEDIDEKVNWMFNKFDVDRDGKIGRREFITICLQDQIILESLKAFGNSL</sequence>
<keyword evidence="2" id="KW-0677">Repeat</keyword>
<dbReference type="InterPro" id="IPR028846">
    <property type="entry name" value="Recoverin"/>
</dbReference>
<protein>
    <submittedName>
        <fullName evidence="6">Kv channel-interacting protein</fullName>
    </submittedName>
</protein>
<dbReference type="PANTHER" id="PTHR23055:SF167">
    <property type="entry name" value="EF-HAND DOMAIN-CONTAINING PROTEIN"/>
    <property type="match status" value="1"/>
</dbReference>
<evidence type="ECO:0000313" key="7">
    <source>
        <dbReference type="Proteomes" id="UP000019149"/>
    </source>
</evidence>
<dbReference type="CDD" id="cd00051">
    <property type="entry name" value="EFh"/>
    <property type="match status" value="1"/>
</dbReference>
<dbReference type="GeneID" id="36336542"/>
<dbReference type="SUPFAM" id="SSF47473">
    <property type="entry name" value="EF-hand"/>
    <property type="match status" value="1"/>
</dbReference>
<dbReference type="Proteomes" id="UP000019149">
    <property type="component" value="Unassembled WGS sequence"/>
</dbReference>
<dbReference type="InterPro" id="IPR002048">
    <property type="entry name" value="EF_hand_dom"/>
</dbReference>
<dbReference type="PRINTS" id="PR00450">
    <property type="entry name" value="RECOVERIN"/>
</dbReference>
<dbReference type="KEGG" id="egl:EGR_00827"/>
<dbReference type="PROSITE" id="PS50222">
    <property type="entry name" value="EF_HAND_2"/>
    <property type="match status" value="2"/>
</dbReference>
<reference evidence="6 7" key="1">
    <citation type="journal article" date="2013" name="Nat. Genet.">
        <title>The genome of the hydatid tapeworm Echinococcus granulosus.</title>
        <authorList>
            <person name="Zheng H."/>
            <person name="Zhang W."/>
            <person name="Zhang L."/>
            <person name="Zhang Z."/>
            <person name="Li J."/>
            <person name="Lu G."/>
            <person name="Zhu Y."/>
            <person name="Wang Y."/>
            <person name="Huang Y."/>
            <person name="Liu J."/>
            <person name="Kang H."/>
            <person name="Chen J."/>
            <person name="Wang L."/>
            <person name="Chen A."/>
            <person name="Yu S."/>
            <person name="Gao Z."/>
            <person name="Jin L."/>
            <person name="Gu W."/>
            <person name="Wang Z."/>
            <person name="Zhao L."/>
            <person name="Shi B."/>
            <person name="Wen H."/>
            <person name="Lin R."/>
            <person name="Jones M.K."/>
            <person name="Brejova B."/>
            <person name="Vinar T."/>
            <person name="Zhao G."/>
            <person name="McManus D.P."/>
            <person name="Chen Z."/>
            <person name="Zhou Y."/>
            <person name="Wang S."/>
        </authorList>
    </citation>
    <scope>NUCLEOTIDE SEQUENCE [LARGE SCALE GENOMIC DNA]</scope>
</reference>
<dbReference type="AlphaFoldDB" id="W6USM2"/>